<dbReference type="InterPro" id="IPR004792">
    <property type="entry name" value="BaiN-like"/>
</dbReference>
<dbReference type="PANTHER" id="PTHR42887:SF2">
    <property type="entry name" value="OS12G0638800 PROTEIN"/>
    <property type="match status" value="1"/>
</dbReference>
<evidence type="ECO:0000313" key="6">
    <source>
        <dbReference type="EMBL" id="URZ13726.1"/>
    </source>
</evidence>
<keyword evidence="3" id="KW-0274">FAD</keyword>
<keyword evidence="6" id="KW-0560">Oxidoreductase</keyword>
<dbReference type="EMBL" id="CP096983">
    <property type="protein sequence ID" value="URZ13726.1"/>
    <property type="molecule type" value="Genomic_DNA"/>
</dbReference>
<dbReference type="PANTHER" id="PTHR42887">
    <property type="entry name" value="OS12G0638800 PROTEIN"/>
    <property type="match status" value="1"/>
</dbReference>
<evidence type="ECO:0000259" key="5">
    <source>
        <dbReference type="Pfam" id="PF22780"/>
    </source>
</evidence>
<name>A0A1S8L611_9CLOT</name>
<dbReference type="InterPro" id="IPR057661">
    <property type="entry name" value="RsdA/BaiN/AoA(So)_Rossmann"/>
</dbReference>
<dbReference type="AlphaFoldDB" id="A0A1S8L611"/>
<dbReference type="Proteomes" id="UP000190951">
    <property type="component" value="Chromosome"/>
</dbReference>
<sequence length="404" mass="44724">MKVIIIGGGASGITAAISAKDLGYDVLILERNDRIGKKILTTGNGRCNITNKNITTSRYHSSNPNFFEHTLNEFTKENTLEFFETLGLPIISLDDGKMYPLSLQASSVLDILRLALDERGIEIITSSKVTEIIKNKNSFKIVSNGTDYFCDKIILATGGKSAPKSGSDGLGLALASSLGHSIIKTVPALVQLKLDFKNLRALSGIKFDGNIKILVDDIEKRQEFGEILFTDYGVSGPPILQLSRTASYGIEEKRTVTIEIDMLPNYSEDDLKAFLENHWGMFSYRSVYDSFIGVINKKMIPILLKQCGIVDIHKCCFDLTWEEKQNIFKYLKHWIFKVSGTNSYTNSQVTAGGINTLEVNNTTLESKITPNLYFCGEILDVDGDCGGFNLQWAWSSGYIAGKCL</sequence>
<dbReference type="Pfam" id="PF03486">
    <property type="entry name" value="HI0933_like"/>
    <property type="match status" value="1"/>
</dbReference>
<dbReference type="GO" id="GO:0016491">
    <property type="term" value="F:oxidoreductase activity"/>
    <property type="evidence" value="ECO:0007669"/>
    <property type="project" value="UniProtKB-KW"/>
</dbReference>
<dbReference type="Gene3D" id="1.10.8.260">
    <property type="entry name" value="HI0933 insert domain-like"/>
    <property type="match status" value="1"/>
</dbReference>
<dbReference type="Gene3D" id="3.50.50.60">
    <property type="entry name" value="FAD/NAD(P)-binding domain"/>
    <property type="match status" value="1"/>
</dbReference>
<comment type="cofactor">
    <cofactor evidence="1">
        <name>FAD</name>
        <dbReference type="ChEBI" id="CHEBI:57692"/>
    </cofactor>
</comment>
<evidence type="ECO:0000313" key="7">
    <source>
        <dbReference type="Proteomes" id="UP000190951"/>
    </source>
</evidence>
<organism evidence="6 7">
    <name type="scientific">Clostridium felsineum</name>
    <dbReference type="NCBI Taxonomy" id="36839"/>
    <lineage>
        <taxon>Bacteria</taxon>
        <taxon>Bacillati</taxon>
        <taxon>Bacillota</taxon>
        <taxon>Clostridia</taxon>
        <taxon>Eubacteriales</taxon>
        <taxon>Clostridiaceae</taxon>
        <taxon>Clostridium</taxon>
    </lineage>
</organism>
<dbReference type="SUPFAM" id="SSF51905">
    <property type="entry name" value="FAD/NAD(P)-binding domain"/>
    <property type="match status" value="1"/>
</dbReference>
<dbReference type="InterPro" id="IPR055178">
    <property type="entry name" value="RsdA/BaiN/AoA(So)-like_dom"/>
</dbReference>
<keyword evidence="7" id="KW-1185">Reference proteome</keyword>
<evidence type="ECO:0000256" key="3">
    <source>
        <dbReference type="ARBA" id="ARBA00022827"/>
    </source>
</evidence>
<dbReference type="RefSeq" id="WP_077836068.1">
    <property type="nucleotide sequence ID" value="NZ_CP096983.1"/>
</dbReference>
<evidence type="ECO:0000256" key="1">
    <source>
        <dbReference type="ARBA" id="ARBA00001974"/>
    </source>
</evidence>
<dbReference type="KEGG" id="crw:CROST_045040"/>
<accession>A0A1S8L611</accession>
<gene>
    <name evidence="6" type="primary">baiN_2</name>
    <name evidence="6" type="ORF">CROST_045040</name>
</gene>
<keyword evidence="2" id="KW-0285">Flavoprotein</keyword>
<feature type="domain" description="RsdA/BaiN/AoA(So)-like insert" evidence="5">
    <location>
        <begin position="186"/>
        <end position="349"/>
    </location>
</feature>
<dbReference type="PRINTS" id="PR00368">
    <property type="entry name" value="FADPNR"/>
</dbReference>
<dbReference type="NCBIfam" id="TIGR00275">
    <property type="entry name" value="aminoacetone oxidase family FAD-binding enzyme"/>
    <property type="match status" value="1"/>
</dbReference>
<dbReference type="SUPFAM" id="SSF160996">
    <property type="entry name" value="HI0933 insert domain-like"/>
    <property type="match status" value="1"/>
</dbReference>
<feature type="domain" description="RsdA/BaiN/AoA(So)-like Rossmann fold-like" evidence="4">
    <location>
        <begin position="2"/>
        <end position="402"/>
    </location>
</feature>
<evidence type="ECO:0000259" key="4">
    <source>
        <dbReference type="Pfam" id="PF03486"/>
    </source>
</evidence>
<dbReference type="PRINTS" id="PR00411">
    <property type="entry name" value="PNDRDTASEI"/>
</dbReference>
<reference evidence="6 7" key="1">
    <citation type="submission" date="2022-04" db="EMBL/GenBank/DDBJ databases">
        <title>Genome sequence of C. roseum typestrain.</title>
        <authorList>
            <person name="Poehlein A."/>
            <person name="Schoch T."/>
            <person name="Duerre P."/>
            <person name="Daniel R."/>
        </authorList>
    </citation>
    <scope>NUCLEOTIDE SEQUENCE [LARGE SCALE GENOMIC DNA]</scope>
    <source>
        <strain evidence="6 7">DSM 7320</strain>
    </source>
</reference>
<dbReference type="InterPro" id="IPR023166">
    <property type="entry name" value="BaiN-like_dom_sf"/>
</dbReference>
<evidence type="ECO:0000256" key="2">
    <source>
        <dbReference type="ARBA" id="ARBA00022630"/>
    </source>
</evidence>
<dbReference type="Gene3D" id="2.40.30.10">
    <property type="entry name" value="Translation factors"/>
    <property type="match status" value="1"/>
</dbReference>
<proteinExistence type="predicted"/>
<protein>
    <submittedName>
        <fullName evidence="6">3-dehydro-bile acid delta(4,6)-reductase</fullName>
        <ecNumber evidence="6">1.3.1.114</ecNumber>
    </submittedName>
</protein>
<dbReference type="Pfam" id="PF22780">
    <property type="entry name" value="HI0933_like_1st"/>
    <property type="match status" value="1"/>
</dbReference>
<dbReference type="InterPro" id="IPR036188">
    <property type="entry name" value="FAD/NAD-bd_sf"/>
</dbReference>
<dbReference type="STRING" id="84029.CROST_21970"/>
<dbReference type="EC" id="1.3.1.114" evidence="6"/>